<feature type="transmembrane region" description="Helical" evidence="18">
    <location>
        <begin position="161"/>
        <end position="184"/>
    </location>
</feature>
<keyword evidence="5" id="KW-0633">Potassium transport</keyword>
<dbReference type="AlphaFoldDB" id="A0A2B4RGJ8"/>
<dbReference type="NCBIfam" id="TIGR00367">
    <property type="entry name" value="calcium/sodium antiporter"/>
    <property type="match status" value="1"/>
</dbReference>
<accession>A0A2B4RGJ8</accession>
<dbReference type="PANTHER" id="PTHR10846:SF72">
    <property type="entry name" value="SODIUM_POTASSIUM_CALCIUM EXCHANGER NCKX30C"/>
    <property type="match status" value="1"/>
</dbReference>
<evidence type="ECO:0000256" key="1">
    <source>
        <dbReference type="ARBA" id="ARBA00004141"/>
    </source>
</evidence>
<dbReference type="Pfam" id="PF01699">
    <property type="entry name" value="Na_Ca_ex"/>
    <property type="match status" value="2"/>
</dbReference>
<dbReference type="GO" id="GO:0006874">
    <property type="term" value="P:intracellular calcium ion homeostasis"/>
    <property type="evidence" value="ECO:0007669"/>
    <property type="project" value="TreeGrafter"/>
</dbReference>
<evidence type="ECO:0000313" key="20">
    <source>
        <dbReference type="EMBL" id="PFX17494.1"/>
    </source>
</evidence>
<feature type="domain" description="Sodium/calcium exchanger membrane region" evidence="19">
    <location>
        <begin position="529"/>
        <end position="678"/>
    </location>
</feature>
<evidence type="ECO:0000256" key="15">
    <source>
        <dbReference type="ARBA" id="ARBA00023136"/>
    </source>
</evidence>
<feature type="transmembrane region" description="Helical" evidence="18">
    <location>
        <begin position="598"/>
        <end position="619"/>
    </location>
</feature>
<keyword evidence="15 18" id="KW-0472">Membrane</keyword>
<keyword evidence="13" id="KW-0915">Sodium</keyword>
<evidence type="ECO:0000256" key="18">
    <source>
        <dbReference type="SAM" id="Phobius"/>
    </source>
</evidence>
<organism evidence="20 21">
    <name type="scientific">Stylophora pistillata</name>
    <name type="common">Smooth cauliflower coral</name>
    <dbReference type="NCBI Taxonomy" id="50429"/>
    <lineage>
        <taxon>Eukaryota</taxon>
        <taxon>Metazoa</taxon>
        <taxon>Cnidaria</taxon>
        <taxon>Anthozoa</taxon>
        <taxon>Hexacorallia</taxon>
        <taxon>Scleractinia</taxon>
        <taxon>Astrocoeniina</taxon>
        <taxon>Pocilloporidae</taxon>
        <taxon>Stylophora</taxon>
    </lineage>
</organism>
<keyword evidence="10" id="KW-0769">Symport</keyword>
<evidence type="ECO:0000256" key="12">
    <source>
        <dbReference type="ARBA" id="ARBA00022989"/>
    </source>
</evidence>
<keyword evidence="6" id="KW-0109">Calcium transport</keyword>
<keyword evidence="7 18" id="KW-0812">Transmembrane</keyword>
<feature type="transmembrane region" description="Helical" evidence="18">
    <location>
        <begin position="631"/>
        <end position="654"/>
    </location>
</feature>
<feature type="transmembrane region" description="Helical" evidence="18">
    <location>
        <begin position="196"/>
        <end position="215"/>
    </location>
</feature>
<feature type="transmembrane region" description="Helical" evidence="18">
    <location>
        <begin position="92"/>
        <end position="119"/>
    </location>
</feature>
<name>A0A2B4RGJ8_STYPI</name>
<keyword evidence="12 18" id="KW-1133">Transmembrane helix</keyword>
<dbReference type="InterPro" id="IPR004481">
    <property type="entry name" value="K/Na/Ca-exchanger"/>
</dbReference>
<comment type="subcellular location">
    <subcellularLocation>
        <location evidence="1">Membrane</location>
        <topology evidence="1">Multi-pass membrane protein</topology>
    </subcellularLocation>
</comment>
<dbReference type="FunFam" id="1.20.1420.30:FF:000009">
    <property type="entry name" value="sodium/potassium/calcium exchanger 5 isoform X2"/>
    <property type="match status" value="1"/>
</dbReference>
<evidence type="ECO:0000259" key="19">
    <source>
        <dbReference type="Pfam" id="PF01699"/>
    </source>
</evidence>
<keyword evidence="8" id="KW-0732">Signal</keyword>
<evidence type="ECO:0000256" key="13">
    <source>
        <dbReference type="ARBA" id="ARBA00023053"/>
    </source>
</evidence>
<dbReference type="OrthoDB" id="2127281at2759"/>
<evidence type="ECO:0000256" key="6">
    <source>
        <dbReference type="ARBA" id="ARBA00022568"/>
    </source>
</evidence>
<dbReference type="InterPro" id="IPR044880">
    <property type="entry name" value="NCX_ion-bd_dom_sf"/>
</dbReference>
<dbReference type="GO" id="GO:0015293">
    <property type="term" value="F:symporter activity"/>
    <property type="evidence" value="ECO:0007669"/>
    <property type="project" value="UniProtKB-KW"/>
</dbReference>
<feature type="transmembrane region" description="Helical" evidence="18">
    <location>
        <begin position="131"/>
        <end position="155"/>
    </location>
</feature>
<evidence type="ECO:0000256" key="4">
    <source>
        <dbReference type="ARBA" id="ARBA00022449"/>
    </source>
</evidence>
<evidence type="ECO:0000256" key="14">
    <source>
        <dbReference type="ARBA" id="ARBA00023065"/>
    </source>
</evidence>
<dbReference type="InterPro" id="IPR004837">
    <property type="entry name" value="NaCa_Exmemb"/>
</dbReference>
<evidence type="ECO:0000256" key="17">
    <source>
        <dbReference type="SAM" id="MobiDB-lite"/>
    </source>
</evidence>
<dbReference type="STRING" id="50429.A0A2B4RGJ8"/>
<keyword evidence="3" id="KW-0813">Transport</keyword>
<evidence type="ECO:0000256" key="16">
    <source>
        <dbReference type="ARBA" id="ARBA00023201"/>
    </source>
</evidence>
<reference evidence="21" key="1">
    <citation type="journal article" date="2017" name="bioRxiv">
        <title>Comparative analysis of the genomes of Stylophora pistillata and Acropora digitifera provides evidence for extensive differences between species of corals.</title>
        <authorList>
            <person name="Voolstra C.R."/>
            <person name="Li Y."/>
            <person name="Liew Y.J."/>
            <person name="Baumgarten S."/>
            <person name="Zoccola D."/>
            <person name="Flot J.-F."/>
            <person name="Tambutte S."/>
            <person name="Allemand D."/>
            <person name="Aranda M."/>
        </authorList>
    </citation>
    <scope>NUCLEOTIDE SEQUENCE [LARGE SCALE GENOMIC DNA]</scope>
</reference>
<dbReference type="EMBL" id="LSMT01000469">
    <property type="protein sequence ID" value="PFX17494.1"/>
    <property type="molecule type" value="Genomic_DNA"/>
</dbReference>
<feature type="transmembrane region" description="Helical" evidence="18">
    <location>
        <begin position="564"/>
        <end position="586"/>
    </location>
</feature>
<dbReference type="GO" id="GO:0005886">
    <property type="term" value="C:plasma membrane"/>
    <property type="evidence" value="ECO:0007669"/>
    <property type="project" value="TreeGrafter"/>
</dbReference>
<evidence type="ECO:0000256" key="9">
    <source>
        <dbReference type="ARBA" id="ARBA00022837"/>
    </source>
</evidence>
<keyword evidence="14" id="KW-0406">Ion transport</keyword>
<keyword evidence="9" id="KW-0106">Calcium</keyword>
<feature type="domain" description="Sodium/calcium exchanger membrane region" evidence="19">
    <location>
        <begin position="96"/>
        <end position="238"/>
    </location>
</feature>
<gene>
    <name evidence="20" type="primary">SLC24A2</name>
    <name evidence="20" type="ORF">AWC38_SpisGene18172</name>
</gene>
<dbReference type="Gene3D" id="1.20.1420.30">
    <property type="entry name" value="NCX, central ion-binding region"/>
    <property type="match status" value="2"/>
</dbReference>
<evidence type="ECO:0000256" key="2">
    <source>
        <dbReference type="ARBA" id="ARBA00005364"/>
    </source>
</evidence>
<dbReference type="GO" id="GO:0008273">
    <property type="term" value="F:calcium, potassium:sodium antiporter activity"/>
    <property type="evidence" value="ECO:0007669"/>
    <property type="project" value="TreeGrafter"/>
</dbReference>
<keyword evidence="4" id="KW-0050">Antiport</keyword>
<keyword evidence="11" id="KW-0630">Potassium</keyword>
<feature type="transmembrane region" description="Helical" evidence="18">
    <location>
        <begin position="20"/>
        <end position="40"/>
    </location>
</feature>
<feature type="region of interest" description="Disordered" evidence="17">
    <location>
        <begin position="432"/>
        <end position="465"/>
    </location>
</feature>
<dbReference type="FunFam" id="1.20.1420.30:FF:000004">
    <property type="entry name" value="Sodium/potassium/calcium exchanger 2 isoform 1"/>
    <property type="match status" value="1"/>
</dbReference>
<evidence type="ECO:0000256" key="10">
    <source>
        <dbReference type="ARBA" id="ARBA00022847"/>
    </source>
</evidence>
<feature type="compositionally biased region" description="Low complexity" evidence="17">
    <location>
        <begin position="451"/>
        <end position="461"/>
    </location>
</feature>
<protein>
    <submittedName>
        <fullName evidence="20">Sodium/potassium/calcium exchanger 2</fullName>
    </submittedName>
</protein>
<evidence type="ECO:0000256" key="11">
    <source>
        <dbReference type="ARBA" id="ARBA00022958"/>
    </source>
</evidence>
<evidence type="ECO:0000256" key="3">
    <source>
        <dbReference type="ARBA" id="ARBA00022448"/>
    </source>
</evidence>
<evidence type="ECO:0000313" key="21">
    <source>
        <dbReference type="Proteomes" id="UP000225706"/>
    </source>
</evidence>
<feature type="transmembrane region" description="Helical" evidence="18">
    <location>
        <begin position="661"/>
        <end position="681"/>
    </location>
</feature>
<keyword evidence="21" id="KW-1185">Reference proteome</keyword>
<comment type="caution">
    <text evidence="20">The sequence shown here is derived from an EMBL/GenBank/DDBJ whole genome shotgun (WGS) entry which is preliminary data.</text>
</comment>
<feature type="transmembrane region" description="Helical" evidence="18">
    <location>
        <begin position="528"/>
        <end position="552"/>
    </location>
</feature>
<keyword evidence="16" id="KW-0739">Sodium transport</keyword>
<dbReference type="PANTHER" id="PTHR10846">
    <property type="entry name" value="SODIUM/POTASSIUM/CALCIUM EXCHANGER"/>
    <property type="match status" value="1"/>
</dbReference>
<evidence type="ECO:0000256" key="8">
    <source>
        <dbReference type="ARBA" id="ARBA00022729"/>
    </source>
</evidence>
<proteinExistence type="inferred from homology"/>
<evidence type="ECO:0000256" key="7">
    <source>
        <dbReference type="ARBA" id="ARBA00022692"/>
    </source>
</evidence>
<dbReference type="GO" id="GO:0005262">
    <property type="term" value="F:calcium channel activity"/>
    <property type="evidence" value="ECO:0007669"/>
    <property type="project" value="TreeGrafter"/>
</dbReference>
<feature type="transmembrane region" description="Helical" evidence="18">
    <location>
        <begin position="221"/>
        <end position="240"/>
    </location>
</feature>
<comment type="similarity">
    <text evidence="2">Belongs to the Ca(2+):cation antiporter (CaCA) (TC 2.A.19) family. SLC24A subfamily.</text>
</comment>
<sequence>MALRLQRSFIWQRFQRPRTLCPHVFLVTSVLLCGAVNFLAEFDVKTSSLMAGGDRTVRKQRLLLSVNESSSDTKGEYPPDLFTVEEKRKGAVILHIIGMCYMFLALSIACDEFFIPALAVITEKLNISEDVAGATFMAAGGSMPELCTSFIGVFVAPNSNVGFGTIVGSAVFNVLFVIGMCAVFSKELLKLTWWPLFRDCMFYSVALIILIAFFSNGMIEWWESLVMIMVYLLYVTFMKFNHRIEKLVKSMLKSNKVSSLNSKGAEVGSQDSSLEKAVESLCTTSKESNSLPCFRHGALQLVIHTIDPLGEASVAVKVNKLKKLKCVKVKVGVERDSSTFPSTQDVNKFSTVDNLKQLNFPVVNSSMNVQMDSAPASSFVNHTVNLDSYTAFDGQKRDSSYQIKSVDVTSRNSSLVNGDSSLPLVQIVPDENHVPGRVPDTNEHSSNVYRTSTESPSSETTGLQLSSHQQLVDIESAREAALDDESEPIDLSWPSGWKDRIVYVIRAPVVFCMYYTVQDIKRPGKRYLYLWCFIWSMLWIVGFSYLMVWWATEVGNTLGIETEIMGLTFLAAGTSIPDLITSVLVARKGFGDMAVSSSIGSNLFDVTIGLPLPWLIYSAINVGKAMVVNSSGLFCSVFLLFIMLIAVVIAIAVSKWRLSKLLGGAMFQLYVVFLVISLLLLKDVIKCPEL</sequence>
<dbReference type="Proteomes" id="UP000225706">
    <property type="component" value="Unassembled WGS sequence"/>
</dbReference>
<evidence type="ECO:0000256" key="5">
    <source>
        <dbReference type="ARBA" id="ARBA00022538"/>
    </source>
</evidence>